<evidence type="ECO:0000313" key="7">
    <source>
        <dbReference type="EMBL" id="UYV72621.1"/>
    </source>
</evidence>
<keyword evidence="6" id="KW-0325">Glycoprotein</keyword>
<comment type="subcellular location">
    <subcellularLocation>
        <location evidence="1">Membrane</location>
    </subcellularLocation>
</comment>
<reference evidence="7 8" key="1">
    <citation type="submission" date="2022-01" db="EMBL/GenBank/DDBJ databases">
        <title>A chromosomal length assembly of Cordylochernes scorpioides.</title>
        <authorList>
            <person name="Zeh D."/>
            <person name="Zeh J."/>
        </authorList>
    </citation>
    <scope>NUCLEOTIDE SEQUENCE [LARGE SCALE GENOMIC DNA]</scope>
    <source>
        <strain evidence="7">IN4F17</strain>
        <tissue evidence="7">Whole Body</tissue>
    </source>
</reference>
<evidence type="ECO:0000256" key="2">
    <source>
        <dbReference type="ARBA" id="ARBA00010532"/>
    </source>
</evidence>
<dbReference type="InterPro" id="IPR002159">
    <property type="entry name" value="CD36_fam"/>
</dbReference>
<evidence type="ECO:0000256" key="1">
    <source>
        <dbReference type="ARBA" id="ARBA00004370"/>
    </source>
</evidence>
<evidence type="ECO:0000313" key="8">
    <source>
        <dbReference type="Proteomes" id="UP001235939"/>
    </source>
</evidence>
<sequence>MDKWQNLPVPVYLDLYVFEFVNAEEVMKTPHIKPIVKERCPYVFRIRANNINMSTIEEIGRDAMMKLDYKDILFKTKNIILETLVFPVVTYGWESWTLRKEERK</sequence>
<keyword evidence="8" id="KW-1185">Reference proteome</keyword>
<dbReference type="EMBL" id="CP092872">
    <property type="protein sequence ID" value="UYV72621.1"/>
    <property type="molecule type" value="Genomic_DNA"/>
</dbReference>
<evidence type="ECO:0000256" key="5">
    <source>
        <dbReference type="ARBA" id="ARBA00023136"/>
    </source>
</evidence>
<protein>
    <submittedName>
        <fullName evidence="7">SCARB1</fullName>
    </submittedName>
</protein>
<comment type="similarity">
    <text evidence="2">Belongs to the CD36 family.</text>
</comment>
<evidence type="ECO:0000256" key="6">
    <source>
        <dbReference type="ARBA" id="ARBA00023180"/>
    </source>
</evidence>
<organism evidence="7 8">
    <name type="scientific">Cordylochernes scorpioides</name>
    <dbReference type="NCBI Taxonomy" id="51811"/>
    <lineage>
        <taxon>Eukaryota</taxon>
        <taxon>Metazoa</taxon>
        <taxon>Ecdysozoa</taxon>
        <taxon>Arthropoda</taxon>
        <taxon>Chelicerata</taxon>
        <taxon>Arachnida</taxon>
        <taxon>Pseudoscorpiones</taxon>
        <taxon>Cheliferoidea</taxon>
        <taxon>Chernetidae</taxon>
        <taxon>Cordylochernes</taxon>
    </lineage>
</organism>
<name>A0ABY6KUV2_9ARAC</name>
<keyword evidence="4" id="KW-1133">Transmembrane helix</keyword>
<dbReference type="Proteomes" id="UP001235939">
    <property type="component" value="Chromosome 10"/>
</dbReference>
<gene>
    <name evidence="7" type="ORF">LAZ67_10000087</name>
</gene>
<keyword evidence="3" id="KW-0812">Transmembrane</keyword>
<evidence type="ECO:0000256" key="4">
    <source>
        <dbReference type="ARBA" id="ARBA00022989"/>
    </source>
</evidence>
<evidence type="ECO:0000256" key="3">
    <source>
        <dbReference type="ARBA" id="ARBA00022692"/>
    </source>
</evidence>
<dbReference type="Pfam" id="PF01130">
    <property type="entry name" value="CD36"/>
    <property type="match status" value="1"/>
</dbReference>
<accession>A0ABY6KUV2</accession>
<keyword evidence="5" id="KW-0472">Membrane</keyword>
<proteinExistence type="inferred from homology"/>